<sequence length="487" mass="55334">MSPSTHRLCAQGRVKKQKARSNSPRAFEILPVELRQSIAGYLDDKSIISYRLTCTSTKHALDEDEGSFWRSRFLDTFDPPQSIPIGERSVVNEWFKKQYQCRRSIEHQRFSFQVGNSQNELASLSLMRDLINESFNVNPWRPNKQVTHSRNMDRLEAIVKATGLLECVFRRSNVKGRKSIPNPVLLTIQLILTHLTLTASPASKIAKSWGFSDSQTLVYTQNSVRPMFKGPNCQEIDIEWTLHVANFFKNHLLNQHELTHLRYDDLTASERPQCWKKPVSPAVLKLGKHWKGSYAYVDHDELIHIRDGQNEDYPIPDHMSGDDTDQSFQNLCLDFPGDPESWPALFEKILKSRTKVQYSTATTRAQRRATGPGVLTPGKPVSFCFKGVGEDGNDSFLASGYFNPLPPQHGVPGWHRMTMMKYWRDVNGDMDPSSLWAYEGVVLPGGMIMLGRWWHPTGDDAEYSGPFIFWNVDASMPVGGEATPATD</sequence>
<dbReference type="SUPFAM" id="SSF81383">
    <property type="entry name" value="F-box domain"/>
    <property type="match status" value="1"/>
</dbReference>
<evidence type="ECO:0000313" key="3">
    <source>
        <dbReference type="EMBL" id="KEQ72197.1"/>
    </source>
</evidence>
<dbReference type="InterPro" id="IPR036047">
    <property type="entry name" value="F-box-like_dom_sf"/>
</dbReference>
<keyword evidence="4" id="KW-1185">Reference proteome</keyword>
<dbReference type="HOGENOM" id="CLU_030054_1_0_1"/>
<proteinExistence type="predicted"/>
<dbReference type="AlphaFoldDB" id="A0A074WR72"/>
<accession>A0A074WR72</accession>
<organism evidence="3 4">
    <name type="scientific">Aureobasidium namibiae CBS 147.97</name>
    <dbReference type="NCBI Taxonomy" id="1043004"/>
    <lineage>
        <taxon>Eukaryota</taxon>
        <taxon>Fungi</taxon>
        <taxon>Dikarya</taxon>
        <taxon>Ascomycota</taxon>
        <taxon>Pezizomycotina</taxon>
        <taxon>Dothideomycetes</taxon>
        <taxon>Dothideomycetidae</taxon>
        <taxon>Dothideales</taxon>
        <taxon>Saccotheciaceae</taxon>
        <taxon>Aureobasidium</taxon>
    </lineage>
</organism>
<protein>
    <recommendedName>
        <fullName evidence="2">F-box domain-containing protein</fullName>
    </recommendedName>
</protein>
<feature type="domain" description="F-box" evidence="2">
    <location>
        <begin position="24"/>
        <end position="72"/>
    </location>
</feature>
<dbReference type="EMBL" id="KL584712">
    <property type="protein sequence ID" value="KEQ72197.1"/>
    <property type="molecule type" value="Genomic_DNA"/>
</dbReference>
<reference evidence="3 4" key="1">
    <citation type="journal article" date="2014" name="BMC Genomics">
        <title>Genome sequencing of four Aureobasidium pullulans varieties: biotechnological potential, stress tolerance, and description of new species.</title>
        <authorList>
            <person name="Gostin Ar C."/>
            <person name="Ohm R.A."/>
            <person name="Kogej T."/>
            <person name="Sonjak S."/>
            <person name="Turk M."/>
            <person name="Zajc J."/>
            <person name="Zalar P."/>
            <person name="Grube M."/>
            <person name="Sun H."/>
            <person name="Han J."/>
            <person name="Sharma A."/>
            <person name="Chiniquy J."/>
            <person name="Ngan C.Y."/>
            <person name="Lipzen A."/>
            <person name="Barry K."/>
            <person name="Grigoriev I.V."/>
            <person name="Gunde-Cimerman N."/>
        </authorList>
    </citation>
    <scope>NUCLEOTIDE SEQUENCE [LARGE SCALE GENOMIC DNA]</scope>
    <source>
        <strain evidence="3 4">CBS 147.97</strain>
    </source>
</reference>
<evidence type="ECO:0000259" key="2">
    <source>
        <dbReference type="PROSITE" id="PS50181"/>
    </source>
</evidence>
<dbReference type="RefSeq" id="XP_013426443.1">
    <property type="nucleotide sequence ID" value="XM_013570989.1"/>
</dbReference>
<dbReference type="STRING" id="1043004.A0A074WR72"/>
<evidence type="ECO:0000256" key="1">
    <source>
        <dbReference type="SAM" id="MobiDB-lite"/>
    </source>
</evidence>
<name>A0A074WR72_9PEZI</name>
<evidence type="ECO:0000313" key="4">
    <source>
        <dbReference type="Proteomes" id="UP000027730"/>
    </source>
</evidence>
<dbReference type="InterPro" id="IPR001810">
    <property type="entry name" value="F-box_dom"/>
</dbReference>
<dbReference type="OrthoDB" id="3971593at2759"/>
<gene>
    <name evidence="3" type="ORF">M436DRAFT_73914</name>
</gene>
<dbReference type="Proteomes" id="UP000027730">
    <property type="component" value="Unassembled WGS sequence"/>
</dbReference>
<dbReference type="GeneID" id="25415381"/>
<dbReference type="PROSITE" id="PS50181">
    <property type="entry name" value="FBOX"/>
    <property type="match status" value="1"/>
</dbReference>
<feature type="region of interest" description="Disordered" evidence="1">
    <location>
        <begin position="1"/>
        <end position="20"/>
    </location>
</feature>